<dbReference type="EMBL" id="CP108313">
    <property type="protein sequence ID" value="WTW73609.1"/>
    <property type="molecule type" value="Genomic_DNA"/>
</dbReference>
<gene>
    <name evidence="2" type="ORF">OG398_37910</name>
</gene>
<keyword evidence="1" id="KW-0732">Signal</keyword>
<evidence type="ECO:0008006" key="3">
    <source>
        <dbReference type="Google" id="ProtNLM"/>
    </source>
</evidence>
<evidence type="ECO:0000256" key="1">
    <source>
        <dbReference type="SAM" id="SignalP"/>
    </source>
</evidence>
<proteinExistence type="predicted"/>
<evidence type="ECO:0000313" key="2">
    <source>
        <dbReference type="EMBL" id="WTW73609.1"/>
    </source>
</evidence>
<accession>A0AAU2W396</accession>
<feature type="signal peptide" evidence="1">
    <location>
        <begin position="1"/>
        <end position="27"/>
    </location>
</feature>
<sequence length="83" mass="8606">MLKNLLRAGAPVALVALSLTLTGPAHAVEGSAAHRANPCATVVAPLGSVCVPAPKQCFTTPCYQYDIVPILSAPWPPGRMRTV</sequence>
<dbReference type="AlphaFoldDB" id="A0AAU2W396"/>
<feature type="chain" id="PRO_5043973567" description="Secreted protein" evidence="1">
    <location>
        <begin position="28"/>
        <end position="83"/>
    </location>
</feature>
<name>A0AAU2W396_9ACTN</name>
<organism evidence="2">
    <name type="scientific">Streptomyces sp. NBC_00008</name>
    <dbReference type="NCBI Taxonomy" id="2903610"/>
    <lineage>
        <taxon>Bacteria</taxon>
        <taxon>Bacillati</taxon>
        <taxon>Actinomycetota</taxon>
        <taxon>Actinomycetes</taxon>
        <taxon>Kitasatosporales</taxon>
        <taxon>Streptomycetaceae</taxon>
        <taxon>Streptomyces</taxon>
    </lineage>
</organism>
<reference evidence="2" key="1">
    <citation type="submission" date="2022-10" db="EMBL/GenBank/DDBJ databases">
        <title>The complete genomes of actinobacterial strains from the NBC collection.</title>
        <authorList>
            <person name="Joergensen T.S."/>
            <person name="Alvarez Arevalo M."/>
            <person name="Sterndorff E.B."/>
            <person name="Faurdal D."/>
            <person name="Vuksanovic O."/>
            <person name="Mourched A.-S."/>
            <person name="Charusanti P."/>
            <person name="Shaw S."/>
            <person name="Blin K."/>
            <person name="Weber T."/>
        </authorList>
    </citation>
    <scope>NUCLEOTIDE SEQUENCE</scope>
    <source>
        <strain evidence="2">NBC_00008</strain>
    </source>
</reference>
<protein>
    <recommendedName>
        <fullName evidence="3">Secreted protein</fullName>
    </recommendedName>
</protein>